<comment type="caution">
    <text evidence="1">The sequence shown here is derived from an EMBL/GenBank/DDBJ whole genome shotgun (WGS) entry which is preliminary data.</text>
</comment>
<name>A0A7X0IMW5_9HYPH</name>
<evidence type="ECO:0000313" key="2">
    <source>
        <dbReference type="Proteomes" id="UP000565576"/>
    </source>
</evidence>
<dbReference type="Proteomes" id="UP000565576">
    <property type="component" value="Unassembled WGS sequence"/>
</dbReference>
<protein>
    <submittedName>
        <fullName evidence="1">Uncharacterized protein</fullName>
    </submittedName>
</protein>
<dbReference type="RefSeq" id="WP_246806195.1">
    <property type="nucleotide sequence ID" value="NZ_JACHBG010000001.1"/>
</dbReference>
<accession>A0A7X0IMW5</accession>
<proteinExistence type="predicted"/>
<reference evidence="1 2" key="1">
    <citation type="submission" date="2020-08" db="EMBL/GenBank/DDBJ databases">
        <title>Genomic Encyclopedia of Type Strains, Phase IV (KMG-V): Genome sequencing to study the core and pangenomes of soil and plant-associated prokaryotes.</title>
        <authorList>
            <person name="Whitman W."/>
        </authorList>
    </citation>
    <scope>NUCLEOTIDE SEQUENCE [LARGE SCALE GENOMIC DNA]</scope>
    <source>
        <strain evidence="1 2">SEMIA 4060</strain>
    </source>
</reference>
<sequence length="127" mass="13859">MRLALRDPQPVAQPGPLAWQQPRKGFEVAELPVMVNGSETDRILPNRIDPALYRFVARNAPDGDRGIDEWERVLPEALLIVNGSYYDLKGRPDTPIISNGIAMGPATYDAEAGAFLSQAMDSPISGI</sequence>
<gene>
    <name evidence="1" type="ORF">GGD46_000902</name>
</gene>
<dbReference type="AlphaFoldDB" id="A0A7X0IMW5"/>
<evidence type="ECO:0000313" key="1">
    <source>
        <dbReference type="EMBL" id="MBB6483659.1"/>
    </source>
</evidence>
<dbReference type="EMBL" id="JACHBG010000001">
    <property type="protein sequence ID" value="MBB6483659.1"/>
    <property type="molecule type" value="Genomic_DNA"/>
</dbReference>
<organism evidence="1 2">
    <name type="scientific">Rhizobium lusitanum</name>
    <dbReference type="NCBI Taxonomy" id="293958"/>
    <lineage>
        <taxon>Bacteria</taxon>
        <taxon>Pseudomonadati</taxon>
        <taxon>Pseudomonadota</taxon>
        <taxon>Alphaproteobacteria</taxon>
        <taxon>Hyphomicrobiales</taxon>
        <taxon>Rhizobiaceae</taxon>
        <taxon>Rhizobium/Agrobacterium group</taxon>
        <taxon>Rhizobium</taxon>
    </lineage>
</organism>